<dbReference type="GO" id="GO:0042626">
    <property type="term" value="F:ATPase-coupled transmembrane transporter activity"/>
    <property type="evidence" value="ECO:0007669"/>
    <property type="project" value="TreeGrafter"/>
</dbReference>
<dbReference type="Pfam" id="PF00005">
    <property type="entry name" value="ABC_tran"/>
    <property type="match status" value="1"/>
</dbReference>
<evidence type="ECO:0000256" key="4">
    <source>
        <dbReference type="ARBA" id="ARBA00022840"/>
    </source>
</evidence>
<keyword evidence="3" id="KW-0547">Nucleotide-binding</keyword>
<evidence type="ECO:0000313" key="7">
    <source>
        <dbReference type="Proteomes" id="UP000663720"/>
    </source>
</evidence>
<protein>
    <submittedName>
        <fullName evidence="6">ABC transporter, ATP-binding protein</fullName>
    </submittedName>
</protein>
<evidence type="ECO:0000256" key="2">
    <source>
        <dbReference type="ARBA" id="ARBA00022448"/>
    </source>
</evidence>
<dbReference type="CDD" id="cd03225">
    <property type="entry name" value="ABC_cobalt_CbiO_domain1"/>
    <property type="match status" value="1"/>
</dbReference>
<dbReference type="KEGG" id="dli:dnl_49150"/>
<dbReference type="InterPro" id="IPR003439">
    <property type="entry name" value="ABC_transporter-like_ATP-bd"/>
</dbReference>
<sequence>MSSRQALIDLKGVSFGYPGSKLILDKLDLTLNSGDRIGLLGPNGSGKTTLFHIIMGLLKPIEGKIEILGKPAQTQKDFREVYKKVGLLFQDADDQLFSPTVLEDVAFGPLNLGKSKQDAVRIAEKTLDYLGLSGFEHRITHKLSGGEKRLVSLAAVLAMEPEVLLMDEPSTGLDDPTKRKLTEVLNHLDLSYILISHESEFMAGITHSMYMMENGKIRTDIDMRYYIHAHPHTCHQHF</sequence>
<dbReference type="GO" id="GO:0005524">
    <property type="term" value="F:ATP binding"/>
    <property type="evidence" value="ECO:0007669"/>
    <property type="project" value="UniProtKB-KW"/>
</dbReference>
<keyword evidence="7" id="KW-1185">Reference proteome</keyword>
<keyword evidence="4 6" id="KW-0067">ATP-binding</keyword>
<feature type="domain" description="ABC transporter" evidence="5">
    <location>
        <begin position="8"/>
        <end position="238"/>
    </location>
</feature>
<dbReference type="InterPro" id="IPR050095">
    <property type="entry name" value="ECF_ABC_transporter_ATP-bd"/>
</dbReference>
<organism evidence="6 7">
    <name type="scientific">Desulfonema limicola</name>
    <dbReference type="NCBI Taxonomy" id="45656"/>
    <lineage>
        <taxon>Bacteria</taxon>
        <taxon>Pseudomonadati</taxon>
        <taxon>Thermodesulfobacteriota</taxon>
        <taxon>Desulfobacteria</taxon>
        <taxon>Desulfobacterales</taxon>
        <taxon>Desulfococcaceae</taxon>
        <taxon>Desulfonema</taxon>
    </lineage>
</organism>
<dbReference type="PROSITE" id="PS00211">
    <property type="entry name" value="ABC_TRANSPORTER_1"/>
    <property type="match status" value="1"/>
</dbReference>
<comment type="similarity">
    <text evidence="1">Belongs to the ABC transporter superfamily.</text>
</comment>
<gene>
    <name evidence="6" type="ORF">dnl_49150</name>
</gene>
<dbReference type="Proteomes" id="UP000663720">
    <property type="component" value="Chromosome"/>
</dbReference>
<dbReference type="PANTHER" id="PTHR43553:SF24">
    <property type="entry name" value="ENERGY-COUPLING FACTOR TRANSPORTER ATP-BINDING PROTEIN ECFA1"/>
    <property type="match status" value="1"/>
</dbReference>
<dbReference type="GO" id="GO:0043190">
    <property type="term" value="C:ATP-binding cassette (ABC) transporter complex"/>
    <property type="evidence" value="ECO:0007669"/>
    <property type="project" value="TreeGrafter"/>
</dbReference>
<reference evidence="6" key="1">
    <citation type="journal article" date="2021" name="Microb. Physiol.">
        <title>Proteogenomic Insights into the Physiology of Marine, Sulfate-Reducing, Filamentous Desulfonema limicola and Desulfonema magnum.</title>
        <authorList>
            <person name="Schnaars V."/>
            <person name="Wohlbrand L."/>
            <person name="Scheve S."/>
            <person name="Hinrichs C."/>
            <person name="Reinhardt R."/>
            <person name="Rabus R."/>
        </authorList>
    </citation>
    <scope>NUCLEOTIDE SEQUENCE</scope>
    <source>
        <strain evidence="6">5ac10</strain>
    </source>
</reference>
<dbReference type="InterPro" id="IPR003593">
    <property type="entry name" value="AAA+_ATPase"/>
</dbReference>
<evidence type="ECO:0000259" key="5">
    <source>
        <dbReference type="PROSITE" id="PS50893"/>
    </source>
</evidence>
<proteinExistence type="inferred from homology"/>
<dbReference type="InterPro" id="IPR017871">
    <property type="entry name" value="ABC_transporter-like_CS"/>
</dbReference>
<accession>A0A975BBX4</accession>
<dbReference type="PROSITE" id="PS50893">
    <property type="entry name" value="ABC_TRANSPORTER_2"/>
    <property type="match status" value="1"/>
</dbReference>
<keyword evidence="2" id="KW-0813">Transport</keyword>
<dbReference type="InterPro" id="IPR027417">
    <property type="entry name" value="P-loop_NTPase"/>
</dbReference>
<dbReference type="Gene3D" id="3.40.50.300">
    <property type="entry name" value="P-loop containing nucleotide triphosphate hydrolases"/>
    <property type="match status" value="1"/>
</dbReference>
<dbReference type="GO" id="GO:0016887">
    <property type="term" value="F:ATP hydrolysis activity"/>
    <property type="evidence" value="ECO:0007669"/>
    <property type="project" value="InterPro"/>
</dbReference>
<dbReference type="EMBL" id="CP061799">
    <property type="protein sequence ID" value="QTA82538.1"/>
    <property type="molecule type" value="Genomic_DNA"/>
</dbReference>
<name>A0A975BBX4_9BACT</name>
<dbReference type="SMART" id="SM00382">
    <property type="entry name" value="AAA"/>
    <property type="match status" value="1"/>
</dbReference>
<dbReference type="SUPFAM" id="SSF52540">
    <property type="entry name" value="P-loop containing nucleoside triphosphate hydrolases"/>
    <property type="match status" value="1"/>
</dbReference>
<dbReference type="PANTHER" id="PTHR43553">
    <property type="entry name" value="HEAVY METAL TRANSPORTER"/>
    <property type="match status" value="1"/>
</dbReference>
<dbReference type="RefSeq" id="WP_207688458.1">
    <property type="nucleotide sequence ID" value="NZ_CP061799.1"/>
</dbReference>
<dbReference type="AlphaFoldDB" id="A0A975BBX4"/>
<evidence type="ECO:0000256" key="3">
    <source>
        <dbReference type="ARBA" id="ARBA00022741"/>
    </source>
</evidence>
<dbReference type="InterPro" id="IPR015856">
    <property type="entry name" value="ABC_transpr_CbiO/EcfA_su"/>
</dbReference>
<evidence type="ECO:0000313" key="6">
    <source>
        <dbReference type="EMBL" id="QTA82538.1"/>
    </source>
</evidence>
<evidence type="ECO:0000256" key="1">
    <source>
        <dbReference type="ARBA" id="ARBA00005417"/>
    </source>
</evidence>